<keyword evidence="7" id="KW-0677">Repeat</keyword>
<comment type="subcellular location">
    <subcellularLocation>
        <location evidence="1">Membrane</location>
        <topology evidence="1">Single-pass membrane protein</topology>
    </subcellularLocation>
</comment>
<keyword evidence="4" id="KW-0808">Transferase</keyword>
<name>D7MSH0_ARALL</name>
<keyword evidence="11 16" id="KW-1133">Transmembrane helix</keyword>
<evidence type="ECO:0000256" key="2">
    <source>
        <dbReference type="ARBA" id="ARBA00022527"/>
    </source>
</evidence>
<evidence type="ECO:0000256" key="15">
    <source>
        <dbReference type="RuleBase" id="RU000304"/>
    </source>
</evidence>
<evidence type="ECO:0000256" key="11">
    <source>
        <dbReference type="ARBA" id="ARBA00022989"/>
    </source>
</evidence>
<evidence type="ECO:0000256" key="3">
    <source>
        <dbReference type="ARBA" id="ARBA00022614"/>
    </source>
</evidence>
<dbReference type="PROSITE" id="PS00108">
    <property type="entry name" value="PROTEIN_KINASE_ST"/>
    <property type="match status" value="1"/>
</dbReference>
<keyword evidence="12 16" id="KW-0472">Membrane</keyword>
<dbReference type="Pfam" id="PF07714">
    <property type="entry name" value="PK_Tyr_Ser-Thr"/>
    <property type="match status" value="1"/>
</dbReference>
<dbReference type="Gene3D" id="3.30.200.20">
    <property type="entry name" value="Phosphorylase Kinase, domain 1"/>
    <property type="match status" value="1"/>
</dbReference>
<keyword evidence="13" id="KW-0675">Receptor</keyword>
<evidence type="ECO:0000256" key="12">
    <source>
        <dbReference type="ARBA" id="ARBA00023136"/>
    </source>
</evidence>
<evidence type="ECO:0000256" key="8">
    <source>
        <dbReference type="ARBA" id="ARBA00022741"/>
    </source>
</evidence>
<keyword evidence="3" id="KW-0433">Leucine-rich repeat</keyword>
<keyword evidence="8 14" id="KW-0547">Nucleotide-binding</keyword>
<evidence type="ECO:0000256" key="13">
    <source>
        <dbReference type="ARBA" id="ARBA00023170"/>
    </source>
</evidence>
<keyword evidence="2 15" id="KW-0723">Serine/threonine-protein kinase</keyword>
<feature type="binding site" evidence="14">
    <location>
        <position position="245"/>
    </location>
    <ligand>
        <name>ATP</name>
        <dbReference type="ChEBI" id="CHEBI:30616"/>
    </ligand>
</feature>
<keyword evidence="19" id="KW-1185">Reference proteome</keyword>
<dbReference type="Proteomes" id="UP000008694">
    <property type="component" value="Unassembled WGS sequence"/>
</dbReference>
<reference evidence="19" key="1">
    <citation type="journal article" date="2011" name="Nat. Genet.">
        <title>The Arabidopsis lyrata genome sequence and the basis of rapid genome size change.</title>
        <authorList>
            <person name="Hu T.T."/>
            <person name="Pattyn P."/>
            <person name="Bakker E.G."/>
            <person name="Cao J."/>
            <person name="Cheng J.-F."/>
            <person name="Clark R.M."/>
            <person name="Fahlgren N."/>
            <person name="Fawcett J.A."/>
            <person name="Grimwood J."/>
            <person name="Gundlach H."/>
            <person name="Haberer G."/>
            <person name="Hollister J.D."/>
            <person name="Ossowski S."/>
            <person name="Ottilar R.P."/>
            <person name="Salamov A.A."/>
            <person name="Schneeberger K."/>
            <person name="Spannagl M."/>
            <person name="Wang X."/>
            <person name="Yang L."/>
            <person name="Nasrallah M.E."/>
            <person name="Bergelson J."/>
            <person name="Carrington J.C."/>
            <person name="Gaut B.S."/>
            <person name="Schmutz J."/>
            <person name="Mayer K.F.X."/>
            <person name="Van de Peer Y."/>
            <person name="Grigoriev I.V."/>
            <person name="Nordborg M."/>
            <person name="Weigel D."/>
            <person name="Guo Y.-L."/>
        </authorList>
    </citation>
    <scope>NUCLEOTIDE SEQUENCE [LARGE SCALE GENOMIC DNA]</scope>
    <source>
        <strain evidence="19">cv. MN47</strain>
    </source>
</reference>
<dbReference type="Gene3D" id="1.10.510.10">
    <property type="entry name" value="Transferase(Phosphotransferase) domain 1"/>
    <property type="match status" value="1"/>
</dbReference>
<dbReference type="PROSITE" id="PS50011">
    <property type="entry name" value="PROTEIN_KINASE_DOM"/>
    <property type="match status" value="1"/>
</dbReference>
<evidence type="ECO:0000256" key="1">
    <source>
        <dbReference type="ARBA" id="ARBA00004167"/>
    </source>
</evidence>
<keyword evidence="5 16" id="KW-0812">Transmembrane</keyword>
<dbReference type="Gene3D" id="3.80.10.10">
    <property type="entry name" value="Ribonuclease Inhibitor"/>
    <property type="match status" value="1"/>
</dbReference>
<evidence type="ECO:0000256" key="6">
    <source>
        <dbReference type="ARBA" id="ARBA00022729"/>
    </source>
</evidence>
<keyword evidence="6" id="KW-0732">Signal</keyword>
<dbReference type="SMART" id="SM00220">
    <property type="entry name" value="S_TKc"/>
    <property type="match status" value="1"/>
</dbReference>
<comment type="similarity">
    <text evidence="15">Belongs to the protein kinase superfamily.</text>
</comment>
<evidence type="ECO:0000313" key="19">
    <source>
        <dbReference type="Proteomes" id="UP000008694"/>
    </source>
</evidence>
<dbReference type="SUPFAM" id="SSF56112">
    <property type="entry name" value="Protein kinase-like (PK-like)"/>
    <property type="match status" value="1"/>
</dbReference>
<dbReference type="InterPro" id="IPR000719">
    <property type="entry name" value="Prot_kinase_dom"/>
</dbReference>
<dbReference type="GO" id="GO:0004674">
    <property type="term" value="F:protein serine/threonine kinase activity"/>
    <property type="evidence" value="ECO:0007669"/>
    <property type="project" value="UniProtKB-KW"/>
</dbReference>
<evidence type="ECO:0000259" key="17">
    <source>
        <dbReference type="PROSITE" id="PS50011"/>
    </source>
</evidence>
<dbReference type="Pfam" id="PF13855">
    <property type="entry name" value="LRR_8"/>
    <property type="match status" value="1"/>
</dbReference>
<dbReference type="GO" id="GO:0016020">
    <property type="term" value="C:membrane"/>
    <property type="evidence" value="ECO:0007669"/>
    <property type="project" value="UniProtKB-SubCell"/>
</dbReference>
<dbReference type="Gramene" id="Al_scaffold_0008_2459">
    <property type="protein sequence ID" value="Al_scaffold_0008_2459"/>
    <property type="gene ID" value="Al_scaffold_0008_2459"/>
</dbReference>
<feature type="transmembrane region" description="Helical" evidence="16">
    <location>
        <begin position="141"/>
        <end position="167"/>
    </location>
</feature>
<gene>
    <name evidence="18" type="ORF">ARALYDRAFT_685639</name>
</gene>
<dbReference type="PANTHER" id="PTHR45631:SF57">
    <property type="entry name" value="LEUCINE-RICH REPEAT PROTEIN KINASE FAMILY PROTEIN"/>
    <property type="match status" value="1"/>
</dbReference>
<keyword evidence="10 14" id="KW-0067">ATP-binding</keyword>
<organism evidence="19">
    <name type="scientific">Arabidopsis lyrata subsp. lyrata</name>
    <name type="common">Lyre-leaved rock-cress</name>
    <dbReference type="NCBI Taxonomy" id="81972"/>
    <lineage>
        <taxon>Eukaryota</taxon>
        <taxon>Viridiplantae</taxon>
        <taxon>Streptophyta</taxon>
        <taxon>Embryophyta</taxon>
        <taxon>Tracheophyta</taxon>
        <taxon>Spermatophyta</taxon>
        <taxon>Magnoliopsida</taxon>
        <taxon>eudicotyledons</taxon>
        <taxon>Gunneridae</taxon>
        <taxon>Pentapetalae</taxon>
        <taxon>rosids</taxon>
        <taxon>malvids</taxon>
        <taxon>Brassicales</taxon>
        <taxon>Brassicaceae</taxon>
        <taxon>Camelineae</taxon>
        <taxon>Arabidopsis</taxon>
    </lineage>
</organism>
<dbReference type="InterPro" id="IPR008271">
    <property type="entry name" value="Ser/Thr_kinase_AS"/>
</dbReference>
<evidence type="ECO:0000313" key="18">
    <source>
        <dbReference type="EMBL" id="EFH40902.1"/>
    </source>
</evidence>
<keyword evidence="9" id="KW-0418">Kinase</keyword>
<dbReference type="InterPro" id="IPR001611">
    <property type="entry name" value="Leu-rich_rpt"/>
</dbReference>
<evidence type="ECO:0000256" key="10">
    <source>
        <dbReference type="ARBA" id="ARBA00022840"/>
    </source>
</evidence>
<dbReference type="AlphaFoldDB" id="D7MSH0"/>
<evidence type="ECO:0000256" key="16">
    <source>
        <dbReference type="SAM" id="Phobius"/>
    </source>
</evidence>
<dbReference type="FunFam" id="3.30.200.20:FF:000394">
    <property type="entry name" value="Leucine-rich repeat receptor-like protein kinase"/>
    <property type="match status" value="1"/>
</dbReference>
<dbReference type="SUPFAM" id="SSF52058">
    <property type="entry name" value="L domain-like"/>
    <property type="match status" value="1"/>
</dbReference>
<sequence>MSVVPVRDIKTTYEISRNSWQGDPCVPRQFMWDGLNCSNTDTSTPRITYLNLSSSGLTGSIAAAIQNLTQLEKLDLSNNNLTGEVPEFLGNIKSLVFINISWNNLNGSIPQALRRKELELFPQGNPRLCLSGSCLPSKRKLFPVAIVASVASVASIIIAVLVLIFVFRKKKPSTVGALQQPPSISPSVNVTYPNSPETSIQTNKRRFTYSEVTDMTKNFQRVVGEGGFGIVYHGTLNGNAQVAVKVLSQSSTQGYKQFKAEVCLKFVDLLMRVHHTNLVSLVGYCGEGDHLALIYEFVPNGNLRQHLSGTRGISNISWGIRLRIAVEAALGLEYLHSGCIPPMIHRDVKTTNILLDEHYKAKLADFGLSRSFPVGGESHVSTVIAGTPGYLDPE</sequence>
<dbReference type="GO" id="GO:0005524">
    <property type="term" value="F:ATP binding"/>
    <property type="evidence" value="ECO:0007669"/>
    <property type="project" value="UniProtKB-UniRule"/>
</dbReference>
<dbReference type="PANTHER" id="PTHR45631">
    <property type="entry name" value="OS07G0107800 PROTEIN-RELATED"/>
    <property type="match status" value="1"/>
</dbReference>
<evidence type="ECO:0000256" key="7">
    <source>
        <dbReference type="ARBA" id="ARBA00022737"/>
    </source>
</evidence>
<feature type="domain" description="Protein kinase" evidence="17">
    <location>
        <begin position="217"/>
        <end position="394"/>
    </location>
</feature>
<evidence type="ECO:0000256" key="4">
    <source>
        <dbReference type="ARBA" id="ARBA00022679"/>
    </source>
</evidence>
<dbReference type="EMBL" id="GL348720">
    <property type="protein sequence ID" value="EFH40902.1"/>
    <property type="molecule type" value="Genomic_DNA"/>
</dbReference>
<proteinExistence type="inferred from homology"/>
<dbReference type="PROSITE" id="PS00107">
    <property type="entry name" value="PROTEIN_KINASE_ATP"/>
    <property type="match status" value="1"/>
</dbReference>
<dbReference type="FunFam" id="3.80.10.10:FF:000129">
    <property type="entry name" value="Leucine-rich repeat receptor-like kinase"/>
    <property type="match status" value="1"/>
</dbReference>
<dbReference type="InterPro" id="IPR001245">
    <property type="entry name" value="Ser-Thr/Tyr_kinase_cat_dom"/>
</dbReference>
<evidence type="ECO:0000256" key="5">
    <source>
        <dbReference type="ARBA" id="ARBA00022692"/>
    </source>
</evidence>
<accession>D7MSH0</accession>
<protein>
    <submittedName>
        <fullName evidence="18">Predicted protein</fullName>
    </submittedName>
</protein>
<dbReference type="HOGENOM" id="CLU_000288_92_6_1"/>
<evidence type="ECO:0000256" key="9">
    <source>
        <dbReference type="ARBA" id="ARBA00022777"/>
    </source>
</evidence>
<evidence type="ECO:0000256" key="14">
    <source>
        <dbReference type="PROSITE-ProRule" id="PRU10141"/>
    </source>
</evidence>
<dbReference type="InterPro" id="IPR011009">
    <property type="entry name" value="Kinase-like_dom_sf"/>
</dbReference>
<dbReference type="InterPro" id="IPR017441">
    <property type="entry name" value="Protein_kinase_ATP_BS"/>
</dbReference>
<dbReference type="eggNOG" id="ENOG502QQCZ">
    <property type="taxonomic scope" value="Eukaryota"/>
</dbReference>
<dbReference type="InterPro" id="IPR032675">
    <property type="entry name" value="LRR_dom_sf"/>
</dbReference>